<evidence type="ECO:0008006" key="4">
    <source>
        <dbReference type="Google" id="ProtNLM"/>
    </source>
</evidence>
<name>A0ABU1ARI5_9BACT</name>
<dbReference type="RefSeq" id="WP_308948888.1">
    <property type="nucleotide sequence ID" value="NZ_JARXHW010000007.1"/>
</dbReference>
<dbReference type="Proteomes" id="UP001225316">
    <property type="component" value="Unassembled WGS sequence"/>
</dbReference>
<gene>
    <name evidence="2" type="ORF">QEH52_04580</name>
</gene>
<reference evidence="2 3" key="1">
    <citation type="submission" date="2023-04" db="EMBL/GenBank/DDBJ databases">
        <title>A novel bacteria isolated from coastal sediment.</title>
        <authorList>
            <person name="Liu X.-J."/>
            <person name="Du Z.-J."/>
        </authorList>
    </citation>
    <scope>NUCLEOTIDE SEQUENCE [LARGE SCALE GENOMIC DNA]</scope>
    <source>
        <strain evidence="2 3">SDUM461003</strain>
    </source>
</reference>
<dbReference type="SUPFAM" id="SSF48608">
    <property type="entry name" value="Peridinin-chlorophyll protein"/>
    <property type="match status" value="1"/>
</dbReference>
<evidence type="ECO:0000313" key="3">
    <source>
        <dbReference type="Proteomes" id="UP001225316"/>
    </source>
</evidence>
<feature type="repeat" description="TPR" evidence="1">
    <location>
        <begin position="354"/>
        <end position="387"/>
    </location>
</feature>
<evidence type="ECO:0000256" key="1">
    <source>
        <dbReference type="PROSITE-ProRule" id="PRU00339"/>
    </source>
</evidence>
<protein>
    <recommendedName>
        <fullName evidence="4">Tetratricopeptide repeat protein</fullName>
    </recommendedName>
</protein>
<dbReference type="PROSITE" id="PS50005">
    <property type="entry name" value="TPR"/>
    <property type="match status" value="1"/>
</dbReference>
<keyword evidence="3" id="KW-1185">Reference proteome</keyword>
<evidence type="ECO:0000313" key="2">
    <source>
        <dbReference type="EMBL" id="MDQ8206772.1"/>
    </source>
</evidence>
<dbReference type="InterPro" id="IPR036550">
    <property type="entry name" value="Peridinin-chlorophyll-bd_sf"/>
</dbReference>
<dbReference type="Gene3D" id="1.25.40.10">
    <property type="entry name" value="Tetratricopeptide repeat domain"/>
    <property type="match status" value="2"/>
</dbReference>
<keyword evidence="1" id="KW-0802">TPR repeat</keyword>
<organism evidence="2 3">
    <name type="scientific">Thalassobacterium maritimum</name>
    <dbReference type="NCBI Taxonomy" id="3041265"/>
    <lineage>
        <taxon>Bacteria</taxon>
        <taxon>Pseudomonadati</taxon>
        <taxon>Verrucomicrobiota</taxon>
        <taxon>Opitutia</taxon>
        <taxon>Puniceicoccales</taxon>
        <taxon>Coraliomargaritaceae</taxon>
        <taxon>Thalassobacterium</taxon>
    </lineage>
</organism>
<dbReference type="SUPFAM" id="SSF48452">
    <property type="entry name" value="TPR-like"/>
    <property type="match status" value="1"/>
</dbReference>
<dbReference type="EMBL" id="JARXHW010000007">
    <property type="protein sequence ID" value="MDQ8206772.1"/>
    <property type="molecule type" value="Genomic_DNA"/>
</dbReference>
<sequence length="533" mass="58123">MTRNKKPVVIVAMVLAALIVLPLLLLLFSRLGASSGSEQANSESSAVKNTSEAIDFDLRQLAEKADRLIEQDLAEALRQGDVSLDFIASLKRDASKGAVALQKGALEDAALHYNSVVQRAESQLAALALADQARALNDSTYAELQSLDYLKSAFENTYREAVETYNTALRALNAGEYQRSVDDFEMTSAILGDLEARALQQTAGLLEAASQALEDYQLTAARTAYESVLELDSANAAATEGLVMVTALEGIAEEVKAIRALEASGDLEAALAQLERLAAENPQNPFIRNQRASLEARILDREYQALIDASLTAEQAADFSSAIASVEAALKLKSSTEQEARLAQLKEKYKAARLDVLLSDGYDALRAGRYEAARNFYKEAVAIAPDSKEARTGLEKASSLYLANIRYSQNITAAEKYISEGRFPLAAKLFNEAMSSRPSNVAPSQLTEEARIRASLKAQSEEVNVTIKSDKRTYVSIIGVLPPDRFKTEELKLFPDVYKVRGTRSGYESVEIEFKVDARHPNATITVECTEKL</sequence>
<accession>A0ABU1ARI5</accession>
<dbReference type="InterPro" id="IPR019734">
    <property type="entry name" value="TPR_rpt"/>
</dbReference>
<proteinExistence type="predicted"/>
<dbReference type="InterPro" id="IPR011990">
    <property type="entry name" value="TPR-like_helical_dom_sf"/>
</dbReference>
<comment type="caution">
    <text evidence="2">The sequence shown here is derived from an EMBL/GenBank/DDBJ whole genome shotgun (WGS) entry which is preliminary data.</text>
</comment>